<dbReference type="RefSeq" id="WP_073191295.1">
    <property type="nucleotide sequence ID" value="NZ_FQTW01000001.1"/>
</dbReference>
<organism evidence="1 2">
    <name type="scientific">Psychroflexus salarius</name>
    <dbReference type="NCBI Taxonomy" id="1155689"/>
    <lineage>
        <taxon>Bacteria</taxon>
        <taxon>Pseudomonadati</taxon>
        <taxon>Bacteroidota</taxon>
        <taxon>Flavobacteriia</taxon>
        <taxon>Flavobacteriales</taxon>
        <taxon>Flavobacteriaceae</taxon>
        <taxon>Psychroflexus</taxon>
    </lineage>
</organism>
<keyword evidence="2" id="KW-1185">Reference proteome</keyword>
<protein>
    <recommendedName>
        <fullName evidence="3">ABC transporter ATPase</fullName>
    </recommendedName>
</protein>
<dbReference type="EMBL" id="FQTW01000001">
    <property type="protein sequence ID" value="SHE37337.1"/>
    <property type="molecule type" value="Genomic_DNA"/>
</dbReference>
<sequence length="161" mass="18719">MIVDFNSLPDDARIWIYQSNRGFSEEELTTLKPKIEAFLKDWTAHGKDLNAGYKIPYNRFIVIGLDQTTSSASGCSIDASVRFIQFLEEDYKVDLLDKMNVSYKQGDFVAHKNLKDFKKMVKQKAVSRQTIVFNNLVNTKAEFDDFWEIPLEESWHARLLK</sequence>
<reference evidence="1 2" key="1">
    <citation type="submission" date="2016-11" db="EMBL/GenBank/DDBJ databases">
        <authorList>
            <person name="Jaros S."/>
            <person name="Januszkiewicz K."/>
            <person name="Wedrychowicz H."/>
        </authorList>
    </citation>
    <scope>NUCLEOTIDE SEQUENCE [LARGE SCALE GENOMIC DNA]</scope>
    <source>
        <strain evidence="1 2">DSM 25661</strain>
    </source>
</reference>
<gene>
    <name evidence="1" type="ORF">SAMN05444278_101396</name>
</gene>
<name>A0A1M4SZ75_9FLAO</name>
<dbReference type="STRING" id="1155689.SAMN05444278_101396"/>
<evidence type="ECO:0008006" key="3">
    <source>
        <dbReference type="Google" id="ProtNLM"/>
    </source>
</evidence>
<dbReference type="OrthoDB" id="978691at2"/>
<dbReference type="Proteomes" id="UP000184462">
    <property type="component" value="Unassembled WGS sequence"/>
</dbReference>
<proteinExistence type="predicted"/>
<evidence type="ECO:0000313" key="1">
    <source>
        <dbReference type="EMBL" id="SHE37337.1"/>
    </source>
</evidence>
<dbReference type="AlphaFoldDB" id="A0A1M4SZ75"/>
<accession>A0A1M4SZ75</accession>
<evidence type="ECO:0000313" key="2">
    <source>
        <dbReference type="Proteomes" id="UP000184462"/>
    </source>
</evidence>